<reference evidence="1" key="1">
    <citation type="submission" date="2018-05" db="EMBL/GenBank/DDBJ databases">
        <authorList>
            <person name="Lanie J.A."/>
            <person name="Ng W.-L."/>
            <person name="Kazmierczak K.M."/>
            <person name="Andrzejewski T.M."/>
            <person name="Davidsen T.M."/>
            <person name="Wayne K.J."/>
            <person name="Tettelin H."/>
            <person name="Glass J.I."/>
            <person name="Rusch D."/>
            <person name="Podicherti R."/>
            <person name="Tsui H.-C.T."/>
            <person name="Winkler M.E."/>
        </authorList>
    </citation>
    <scope>NUCLEOTIDE SEQUENCE</scope>
</reference>
<gene>
    <name evidence="1" type="ORF">METZ01_LOCUS128228</name>
</gene>
<name>A0A381YEG9_9ZZZZ</name>
<dbReference type="Gene3D" id="3.10.450.50">
    <property type="match status" value="1"/>
</dbReference>
<organism evidence="1">
    <name type="scientific">marine metagenome</name>
    <dbReference type="NCBI Taxonomy" id="408172"/>
    <lineage>
        <taxon>unclassified sequences</taxon>
        <taxon>metagenomes</taxon>
        <taxon>ecological metagenomes</taxon>
    </lineage>
</organism>
<protein>
    <recommendedName>
        <fullName evidence="2">SnoaL-like domain-containing protein</fullName>
    </recommendedName>
</protein>
<dbReference type="InterPro" id="IPR032710">
    <property type="entry name" value="NTF2-like_dom_sf"/>
</dbReference>
<dbReference type="EMBL" id="UINC01018037">
    <property type="protein sequence ID" value="SVA75374.1"/>
    <property type="molecule type" value="Genomic_DNA"/>
</dbReference>
<evidence type="ECO:0008006" key="2">
    <source>
        <dbReference type="Google" id="ProtNLM"/>
    </source>
</evidence>
<dbReference type="SUPFAM" id="SSF54427">
    <property type="entry name" value="NTF2-like"/>
    <property type="match status" value="1"/>
</dbReference>
<accession>A0A381YEG9</accession>
<sequence length="135" mass="15204">MKDLINDKMPIVQQISFLSAQAAEKGLKKEWLSLFDKNAFIQDPVGKSPLDPLGKGHKGIKAIETFWDNVIGPGNIKFIVRESYPCETECANVATITNSLDDGRKLDTDLVILYQINKKNKILSIKAYWKYEDGT</sequence>
<dbReference type="AlphaFoldDB" id="A0A381YEG9"/>
<proteinExistence type="predicted"/>
<evidence type="ECO:0000313" key="1">
    <source>
        <dbReference type="EMBL" id="SVA75374.1"/>
    </source>
</evidence>